<evidence type="ECO:0000256" key="1">
    <source>
        <dbReference type="ARBA" id="ARBA00001946"/>
    </source>
</evidence>
<dbReference type="EC" id="6.3.5.9" evidence="7"/>
<comment type="miscellaneous">
    <text evidence="7">The a and c carboxylates of hydrogenobyrinate are activated for nucleophilic attack via formation of a phosphorylated intermediate by ATP. CobB catalyzes first the amidation of the c-carboxylate, and then that of the a-carboxylate.</text>
</comment>
<reference evidence="10 11" key="1">
    <citation type="submission" date="2019-06" db="EMBL/GenBank/DDBJ databases">
        <title>Sequencing the genomes of 1000 actinobacteria strains.</title>
        <authorList>
            <person name="Klenk H.-P."/>
        </authorList>
    </citation>
    <scope>NUCLEOTIDE SEQUENCE [LARGE SCALE GENOMIC DNA]</scope>
    <source>
        <strain evidence="10 11">DSM 21776</strain>
    </source>
</reference>
<sequence length="496" mass="50712">MTADPARPVTRLPRVVIAAPGSGHGKTTVATGLMAALRAAGHAVGGFKVGPDFIDTGYHALATGRIGRNLDPVLCGEGLIEPLLLHGARAHGRTDVAVIEGVMGLFDGRIGGEGFGSTAHVATLTHTPVVLTVDIGSTTRTAAAVVHGLATFDPTVRVAGVVLNRAGSDRHGAEARSAFEATGVPVLGVLPRDATVSAPSRHLGLVPVQERDDSGAGVERLADLVAAHVDLDALLEIASSAPDLDAHPWDPATVVGGDRPPAGSGGYRPVVAVAGGPAFTFRYAETEELLHAAGLRAVTFDPLTDTVLPPGTSGLFIGGGFPEVHADALSANASLRSAIRRAVWDGLPTVAECGGLVYLCQSVDGSPMVGALPAVATMAPRLTIGYRTAVATTDSVLGEPGRRVTGHEFHRTVCVAAPESASGDGRHTAPAWLLDGVADGFALDPSGAGTATLHASYLHTHWAGHPELARRFADALHARAGALVTDRASERDEVLS</sequence>
<keyword evidence="4 7" id="KW-0067">ATP-binding</keyword>
<dbReference type="RefSeq" id="WP_246070285.1">
    <property type="nucleotide sequence ID" value="NZ_BAAAQC010000009.1"/>
</dbReference>
<proteinExistence type="inferred from homology"/>
<comment type="similarity">
    <text evidence="7">Belongs to the CobB/CbiA family.</text>
</comment>
<evidence type="ECO:0000256" key="2">
    <source>
        <dbReference type="ARBA" id="ARBA00022598"/>
    </source>
</evidence>
<evidence type="ECO:0000256" key="6">
    <source>
        <dbReference type="ARBA" id="ARBA00022962"/>
    </source>
</evidence>
<dbReference type="InterPro" id="IPR002586">
    <property type="entry name" value="CobQ/CobB/MinD/ParA_Nub-bd_dom"/>
</dbReference>
<name>A0A543PL58_9MICO</name>
<dbReference type="NCBIfam" id="TIGR00379">
    <property type="entry name" value="cobB"/>
    <property type="match status" value="1"/>
</dbReference>
<evidence type="ECO:0000256" key="7">
    <source>
        <dbReference type="HAMAP-Rule" id="MF_00027"/>
    </source>
</evidence>
<comment type="cofactor">
    <cofactor evidence="1 7">
        <name>Mg(2+)</name>
        <dbReference type="ChEBI" id="CHEBI:18420"/>
    </cofactor>
</comment>
<dbReference type="Gene3D" id="3.40.50.880">
    <property type="match status" value="1"/>
</dbReference>
<dbReference type="SUPFAM" id="SSF52317">
    <property type="entry name" value="Class I glutamine amidotransferase-like"/>
    <property type="match status" value="1"/>
</dbReference>
<comment type="catalytic activity">
    <reaction evidence="7">
        <text>hydrogenobyrinate + 2 L-glutamine + 2 ATP + 2 H2O = hydrogenobyrinate a,c-diamide + 2 L-glutamate + 2 ADP + 2 phosphate + 2 H(+)</text>
        <dbReference type="Rhea" id="RHEA:12544"/>
        <dbReference type="ChEBI" id="CHEBI:15377"/>
        <dbReference type="ChEBI" id="CHEBI:15378"/>
        <dbReference type="ChEBI" id="CHEBI:29985"/>
        <dbReference type="ChEBI" id="CHEBI:30616"/>
        <dbReference type="ChEBI" id="CHEBI:43474"/>
        <dbReference type="ChEBI" id="CHEBI:58359"/>
        <dbReference type="ChEBI" id="CHEBI:77873"/>
        <dbReference type="ChEBI" id="CHEBI:77874"/>
        <dbReference type="ChEBI" id="CHEBI:456216"/>
        <dbReference type="EC" id="6.3.5.9"/>
    </reaction>
</comment>
<evidence type="ECO:0000256" key="5">
    <source>
        <dbReference type="ARBA" id="ARBA00022842"/>
    </source>
</evidence>
<evidence type="ECO:0000259" key="8">
    <source>
        <dbReference type="Pfam" id="PF01656"/>
    </source>
</evidence>
<dbReference type="PANTHER" id="PTHR43873">
    <property type="entry name" value="COBYRINATE A,C-DIAMIDE SYNTHASE"/>
    <property type="match status" value="1"/>
</dbReference>
<evidence type="ECO:0000313" key="11">
    <source>
        <dbReference type="Proteomes" id="UP000320085"/>
    </source>
</evidence>
<comment type="domain">
    <text evidence="7">Comprises of two domains. The C-terminal domain contains the binding site for glutamine and catalyzes the hydrolysis of this substrate to glutamate and ammonia. The N-terminal domain is anticipated to bind ATP and hydrogenobyrinate and catalyzes the ultimate synthesis of the diamide product. The ammonia produced via the glutaminase domain is probably translocated to the adjacent domain via a molecular tunnel, where it reacts with an activated intermediate.</text>
</comment>
<evidence type="ECO:0000259" key="9">
    <source>
        <dbReference type="Pfam" id="PF07685"/>
    </source>
</evidence>
<dbReference type="InterPro" id="IPR011698">
    <property type="entry name" value="GATase_3"/>
</dbReference>
<dbReference type="InterPro" id="IPR029062">
    <property type="entry name" value="Class_I_gatase-like"/>
</dbReference>
<keyword evidence="5 7" id="KW-0460">Magnesium</keyword>
<dbReference type="CDD" id="cd03130">
    <property type="entry name" value="GATase1_CobB"/>
    <property type="match status" value="1"/>
</dbReference>
<dbReference type="UniPathway" id="UPA00148">
    <property type="reaction ID" value="UER00220"/>
</dbReference>
<dbReference type="HAMAP" id="MF_00027">
    <property type="entry name" value="CobB_CbiA"/>
    <property type="match status" value="1"/>
</dbReference>
<dbReference type="Proteomes" id="UP000320085">
    <property type="component" value="Unassembled WGS sequence"/>
</dbReference>
<organism evidence="10 11">
    <name type="scientific">Humibacillus xanthopallidus</name>
    <dbReference type="NCBI Taxonomy" id="412689"/>
    <lineage>
        <taxon>Bacteria</taxon>
        <taxon>Bacillati</taxon>
        <taxon>Actinomycetota</taxon>
        <taxon>Actinomycetes</taxon>
        <taxon>Micrococcales</taxon>
        <taxon>Intrasporangiaceae</taxon>
        <taxon>Humibacillus</taxon>
    </lineage>
</organism>
<dbReference type="SUPFAM" id="SSF52540">
    <property type="entry name" value="P-loop containing nucleoside triphosphate hydrolases"/>
    <property type="match status" value="1"/>
</dbReference>
<dbReference type="GO" id="GO:0005524">
    <property type="term" value="F:ATP binding"/>
    <property type="evidence" value="ECO:0007669"/>
    <property type="project" value="UniProtKB-UniRule"/>
</dbReference>
<feature type="site" description="Increases nucleophilicity of active site Cys" evidence="7">
    <location>
        <position position="459"/>
    </location>
</feature>
<comment type="pathway">
    <text evidence="7">Cofactor biosynthesis; adenosylcobalamin biosynthesis; cob(II)yrinate a,c-diamide from precorrin-2 (aerobic route): step 9/10.</text>
</comment>
<dbReference type="Gene3D" id="3.40.50.300">
    <property type="entry name" value="P-loop containing nucleotide triphosphate hydrolases"/>
    <property type="match status" value="1"/>
</dbReference>
<dbReference type="AlphaFoldDB" id="A0A543PL58"/>
<accession>A0A543PL58</accession>
<feature type="domain" description="CobB/CobQ-like glutamine amidotransferase" evidence="9">
    <location>
        <begin position="271"/>
        <end position="465"/>
    </location>
</feature>
<dbReference type="GO" id="GO:0042242">
    <property type="term" value="F:cobyrinic acid a,c-diamide synthase activity"/>
    <property type="evidence" value="ECO:0007669"/>
    <property type="project" value="InterPro"/>
</dbReference>
<dbReference type="Pfam" id="PF01656">
    <property type="entry name" value="CbiA"/>
    <property type="match status" value="1"/>
</dbReference>
<protein>
    <recommendedName>
        <fullName evidence="7">Hydrogenobyrinate a,c-diamide synthase</fullName>
        <ecNumber evidence="7">6.3.5.9</ecNumber>
    </recommendedName>
    <alternativeName>
        <fullName evidence="7">Hydrogenobyrinic acid a,c-diamide synthase</fullName>
    </alternativeName>
</protein>
<keyword evidence="6 7" id="KW-0315">Glutamine amidotransferase</keyword>
<dbReference type="GO" id="GO:0009236">
    <property type="term" value="P:cobalamin biosynthetic process"/>
    <property type="evidence" value="ECO:0007669"/>
    <property type="project" value="UniProtKB-UniRule"/>
</dbReference>
<dbReference type="InterPro" id="IPR027417">
    <property type="entry name" value="P-loop_NTPase"/>
</dbReference>
<dbReference type="NCBIfam" id="NF002204">
    <property type="entry name" value="PRK01077.1"/>
    <property type="match status" value="1"/>
</dbReference>
<dbReference type="CDD" id="cd05388">
    <property type="entry name" value="CobB_N"/>
    <property type="match status" value="1"/>
</dbReference>
<dbReference type="InterPro" id="IPR004484">
    <property type="entry name" value="CbiA/CobB_synth"/>
</dbReference>
<dbReference type="EMBL" id="VFQF01000003">
    <property type="protein sequence ID" value="TQN44811.1"/>
    <property type="molecule type" value="Genomic_DNA"/>
</dbReference>
<keyword evidence="7" id="KW-0169">Cobalamin biosynthesis</keyword>
<keyword evidence="2 7" id="KW-0436">Ligase</keyword>
<dbReference type="PANTHER" id="PTHR43873:SF1">
    <property type="entry name" value="COBYRINATE A,C-DIAMIDE SYNTHASE"/>
    <property type="match status" value="1"/>
</dbReference>
<gene>
    <name evidence="7" type="primary">cobB</name>
    <name evidence="10" type="ORF">FHX52_4032</name>
</gene>
<feature type="active site" description="Nucleophile" evidence="7">
    <location>
        <position position="353"/>
    </location>
</feature>
<evidence type="ECO:0000256" key="4">
    <source>
        <dbReference type="ARBA" id="ARBA00022840"/>
    </source>
</evidence>
<keyword evidence="3 7" id="KW-0547">Nucleotide-binding</keyword>
<evidence type="ECO:0000313" key="10">
    <source>
        <dbReference type="EMBL" id="TQN44811.1"/>
    </source>
</evidence>
<dbReference type="Pfam" id="PF07685">
    <property type="entry name" value="GATase_3"/>
    <property type="match status" value="1"/>
</dbReference>
<comment type="caution">
    <text evidence="10">The sequence shown here is derived from an EMBL/GenBank/DDBJ whole genome shotgun (WGS) entry which is preliminary data.</text>
</comment>
<feature type="domain" description="CobQ/CobB/MinD/ParA nucleotide binding" evidence="8">
    <location>
        <begin position="15"/>
        <end position="203"/>
    </location>
</feature>
<evidence type="ECO:0000256" key="3">
    <source>
        <dbReference type="ARBA" id="ARBA00022741"/>
    </source>
</evidence>
<dbReference type="GO" id="GO:0043802">
    <property type="term" value="F:hydrogenobyrinic acid a,c-diamide synthase (glutamine-hydrolysing) activity"/>
    <property type="evidence" value="ECO:0007669"/>
    <property type="project" value="UniProtKB-UniRule"/>
</dbReference>
<dbReference type="PROSITE" id="PS51274">
    <property type="entry name" value="GATASE_COBBQ"/>
    <property type="match status" value="1"/>
</dbReference>
<comment type="function">
    <text evidence="7">Catalyzes the ATP-dependent amidation of the two carboxylate groups at positions a and c of hydrogenobyrinate, using either L-glutamine or ammonia as the nitrogen source.</text>
</comment>